<gene>
    <name evidence="2" type="ORF">H8B09_24045</name>
</gene>
<comment type="function">
    <text evidence="1">Catalyzes the hydroxylation of the N(6)-(4-aminobutyl)-L-lysine intermediate produced by deoxyhypusine synthase/DHPS on a critical lysine of the eukaryotic translation initiation factor 5A/eIF-5A. This is the second step of the post-translational modification of that lysine into an unusual amino acid residue named hypusine. Hypusination is unique to mature eIF-5A factor and is essential for its function.</text>
</comment>
<proteinExistence type="predicted"/>
<organism evidence="2 3">
    <name type="scientific">Paenibacillus terricola</name>
    <dbReference type="NCBI Taxonomy" id="2763503"/>
    <lineage>
        <taxon>Bacteria</taxon>
        <taxon>Bacillati</taxon>
        <taxon>Bacillota</taxon>
        <taxon>Bacilli</taxon>
        <taxon>Bacillales</taxon>
        <taxon>Paenibacillaceae</taxon>
        <taxon>Paenibacillus</taxon>
    </lineage>
</organism>
<protein>
    <submittedName>
        <fullName evidence="2">HEAT repeat domain-containing protein</fullName>
    </submittedName>
</protein>
<dbReference type="SMART" id="SM00567">
    <property type="entry name" value="EZ_HEAT"/>
    <property type="match status" value="4"/>
</dbReference>
<evidence type="ECO:0000313" key="2">
    <source>
        <dbReference type="EMBL" id="MBD3921854.1"/>
    </source>
</evidence>
<name>A0ABR8N4U0_9BACL</name>
<accession>A0ABR8N4U0</accession>
<dbReference type="InterPro" id="IPR016024">
    <property type="entry name" value="ARM-type_fold"/>
</dbReference>
<dbReference type="InterPro" id="IPR008775">
    <property type="entry name" value="Phytyl_CoA_dOase-like"/>
</dbReference>
<dbReference type="Pfam" id="PF05721">
    <property type="entry name" value="PhyH"/>
    <property type="match status" value="1"/>
</dbReference>
<dbReference type="SUPFAM" id="SSF51197">
    <property type="entry name" value="Clavaminate synthase-like"/>
    <property type="match status" value="1"/>
</dbReference>
<comment type="caution">
    <text evidence="2">The sequence shown here is derived from an EMBL/GenBank/DDBJ whole genome shotgun (WGS) entry which is preliminary data.</text>
</comment>
<dbReference type="InterPro" id="IPR004155">
    <property type="entry name" value="PBS_lyase_HEAT"/>
</dbReference>
<dbReference type="Proteomes" id="UP000609346">
    <property type="component" value="Unassembled WGS sequence"/>
</dbReference>
<dbReference type="PANTHER" id="PTHR12697">
    <property type="entry name" value="PBS LYASE HEAT-LIKE PROTEIN"/>
    <property type="match status" value="1"/>
</dbReference>
<dbReference type="EMBL" id="JACXZA010000007">
    <property type="protein sequence ID" value="MBD3921854.1"/>
    <property type="molecule type" value="Genomic_DNA"/>
</dbReference>
<dbReference type="InterPro" id="IPR021133">
    <property type="entry name" value="HEAT_type_2"/>
</dbReference>
<dbReference type="Gene3D" id="2.60.120.620">
    <property type="entry name" value="q2cbj1_9rhob like domain"/>
    <property type="match status" value="1"/>
</dbReference>
<dbReference type="PROSITE" id="PS50077">
    <property type="entry name" value="HEAT_REPEAT"/>
    <property type="match status" value="1"/>
</dbReference>
<keyword evidence="3" id="KW-1185">Reference proteome</keyword>
<dbReference type="Gene3D" id="1.25.10.10">
    <property type="entry name" value="Leucine-rich Repeat Variant"/>
    <property type="match status" value="2"/>
</dbReference>
<dbReference type="InterPro" id="IPR011989">
    <property type="entry name" value="ARM-like"/>
</dbReference>
<reference evidence="2 3" key="1">
    <citation type="submission" date="2020-09" db="EMBL/GenBank/DDBJ databases">
        <title>Paenibacillus sp. strain PR3 16S rRNA gene Genome sequencing and assembly.</title>
        <authorList>
            <person name="Kim J."/>
        </authorList>
    </citation>
    <scope>NUCLEOTIDE SEQUENCE [LARGE SCALE GENOMIC DNA]</scope>
    <source>
        <strain evidence="2 3">PR3</strain>
    </source>
</reference>
<dbReference type="RefSeq" id="WP_191206160.1">
    <property type="nucleotide sequence ID" value="NZ_JACXZA010000007.1"/>
</dbReference>
<sequence length="479" mass="52803">MNSEPIRLTDEQMRTFVTEGFLILQTDFPASFHEAMTQELHRVYTEEGNPGNNLLPRIREIQQVFDHPIITGALTSVLGPNYMLHAHRHGHYNAQPTAGGWHKDSYWGYNKMRHHHPWWAMIMYFPQDTPIELGPTGILPGTQNYETRTFESDEIEGEGYASGQAGTFALIHYDIWHRATANILGKPRYMLKFEFMRTAAPTEPSWNCSDLQWREPAQAALPIARHEAMWEDTWNWLTGRTGSLADTAEPNEEQITRLTAELRDAFEPNALNATYELARCGVEGIAALLNGLHDESIAVSRVSAYGLAASGAGAVSWLSAALDDERDETVQHAVFALGELGALAGSAVPKLSALLSHRSPAVRSAVVESLGMIGNAASSETQAKAPVEEAVSALVRALQDSDVQVRFMTGLALSRIGRDAAAAVPALAAALDDDNRYVRAHALEALRYIGTEEAKDVLIHSLFQARWCVTTTPANTFYP</sequence>
<dbReference type="SUPFAM" id="SSF48371">
    <property type="entry name" value="ARM repeat"/>
    <property type="match status" value="1"/>
</dbReference>
<evidence type="ECO:0000313" key="3">
    <source>
        <dbReference type="Proteomes" id="UP000609346"/>
    </source>
</evidence>
<evidence type="ECO:0000256" key="1">
    <source>
        <dbReference type="ARBA" id="ARBA00045876"/>
    </source>
</evidence>
<dbReference type="PANTHER" id="PTHR12697:SF5">
    <property type="entry name" value="DEOXYHYPUSINE HYDROXYLASE"/>
    <property type="match status" value="1"/>
</dbReference>
<dbReference type="Pfam" id="PF13646">
    <property type="entry name" value="HEAT_2"/>
    <property type="match status" value="2"/>
</dbReference>